<dbReference type="EMBL" id="CM042061">
    <property type="protein sequence ID" value="KAI3672688.1"/>
    <property type="molecule type" value="Genomic_DNA"/>
</dbReference>
<sequence length="197" mass="22231">MFEILLADECIVTEKKAKLEKKNKKSVVPVAILTSHLANQALSDNAYNGSTDDDGEALQKAMILLSQHFQNKFQPRSRSNTSRFTSGSKNVQVPEPKTVACYNCGKPGHFSKECRVKKVRDSAYYRKKLELAEKRENGTTLLVEEEFWLDHSDDEAANVEIAQMCFIGDDQSDESDTDEEEDFEQVIEADLESEADI</sequence>
<keyword evidence="2" id="KW-1185">Reference proteome</keyword>
<reference evidence="2" key="1">
    <citation type="journal article" date="2022" name="Mol. Ecol. Resour.">
        <title>The genomes of chicory, endive, great burdock and yacon provide insights into Asteraceae palaeo-polyploidization history and plant inulin production.</title>
        <authorList>
            <person name="Fan W."/>
            <person name="Wang S."/>
            <person name="Wang H."/>
            <person name="Wang A."/>
            <person name="Jiang F."/>
            <person name="Liu H."/>
            <person name="Zhao H."/>
            <person name="Xu D."/>
            <person name="Zhang Y."/>
        </authorList>
    </citation>
    <scope>NUCLEOTIDE SEQUENCE [LARGE SCALE GENOMIC DNA]</scope>
    <source>
        <strain evidence="2">cv. Niubang</strain>
    </source>
</reference>
<protein>
    <submittedName>
        <fullName evidence="1">Uncharacterized protein</fullName>
    </submittedName>
</protein>
<organism evidence="1 2">
    <name type="scientific">Arctium lappa</name>
    <name type="common">Greater burdock</name>
    <name type="synonym">Lappa major</name>
    <dbReference type="NCBI Taxonomy" id="4217"/>
    <lineage>
        <taxon>Eukaryota</taxon>
        <taxon>Viridiplantae</taxon>
        <taxon>Streptophyta</taxon>
        <taxon>Embryophyta</taxon>
        <taxon>Tracheophyta</taxon>
        <taxon>Spermatophyta</taxon>
        <taxon>Magnoliopsida</taxon>
        <taxon>eudicotyledons</taxon>
        <taxon>Gunneridae</taxon>
        <taxon>Pentapetalae</taxon>
        <taxon>asterids</taxon>
        <taxon>campanulids</taxon>
        <taxon>Asterales</taxon>
        <taxon>Asteraceae</taxon>
        <taxon>Carduoideae</taxon>
        <taxon>Cardueae</taxon>
        <taxon>Arctiinae</taxon>
        <taxon>Arctium</taxon>
    </lineage>
</organism>
<gene>
    <name evidence="1" type="ORF">L6452_38785</name>
</gene>
<accession>A0ACB8XQH2</accession>
<reference evidence="1 2" key="2">
    <citation type="journal article" date="2022" name="Mol. Ecol. Resour.">
        <title>The genomes of chicory, endive, great burdock and yacon provide insights into Asteraceae paleo-polyploidization history and plant inulin production.</title>
        <authorList>
            <person name="Fan W."/>
            <person name="Wang S."/>
            <person name="Wang H."/>
            <person name="Wang A."/>
            <person name="Jiang F."/>
            <person name="Liu H."/>
            <person name="Zhao H."/>
            <person name="Xu D."/>
            <person name="Zhang Y."/>
        </authorList>
    </citation>
    <scope>NUCLEOTIDE SEQUENCE [LARGE SCALE GENOMIC DNA]</scope>
    <source>
        <strain evidence="2">cv. Niubang</strain>
    </source>
</reference>
<dbReference type="Proteomes" id="UP001055879">
    <property type="component" value="Linkage Group LG15"/>
</dbReference>
<proteinExistence type="predicted"/>
<name>A0ACB8XQH2_ARCLA</name>
<evidence type="ECO:0000313" key="1">
    <source>
        <dbReference type="EMBL" id="KAI3672688.1"/>
    </source>
</evidence>
<comment type="caution">
    <text evidence="1">The sequence shown here is derived from an EMBL/GenBank/DDBJ whole genome shotgun (WGS) entry which is preliminary data.</text>
</comment>
<evidence type="ECO:0000313" key="2">
    <source>
        <dbReference type="Proteomes" id="UP001055879"/>
    </source>
</evidence>